<dbReference type="CDD" id="cd02440">
    <property type="entry name" value="AdoMet_MTases"/>
    <property type="match status" value="1"/>
</dbReference>
<dbReference type="PANTHER" id="PTHR11579:SF0">
    <property type="entry name" value="PROTEIN-L-ISOASPARTATE(D-ASPARTATE) O-METHYLTRANSFERASE"/>
    <property type="match status" value="1"/>
</dbReference>
<sequence>MKNREGDFVDFPRARTLMVEEQLIPRGIQSADVLAAMRKVPRHLFIDQNFHGDAYGDHPLPIGADQTISQPYMVALMTELLDVHPDQRVLEIGTGSGYQTAILAELAREVYTVERITSLANAAQTRFEQLHYANIQVRVGDGTVGWKEYAPYHRILVTAGAPLVPKPLVEQLTDGGKLVIPVGSRMSQMLHILTKQQGQLHTTTSCPCVFVRLIGQEGWEH</sequence>
<comment type="catalytic activity">
    <reaction evidence="7">
        <text>[protein]-L-isoaspartate + S-adenosyl-L-methionine = [protein]-L-isoaspartate alpha-methyl ester + S-adenosyl-L-homocysteine</text>
        <dbReference type="Rhea" id="RHEA:12705"/>
        <dbReference type="Rhea" id="RHEA-COMP:12143"/>
        <dbReference type="Rhea" id="RHEA-COMP:12144"/>
        <dbReference type="ChEBI" id="CHEBI:57856"/>
        <dbReference type="ChEBI" id="CHEBI:59789"/>
        <dbReference type="ChEBI" id="CHEBI:90596"/>
        <dbReference type="ChEBI" id="CHEBI:90598"/>
        <dbReference type="EC" id="2.1.1.77"/>
    </reaction>
</comment>
<evidence type="ECO:0000256" key="2">
    <source>
        <dbReference type="ARBA" id="ARBA00005369"/>
    </source>
</evidence>
<comment type="subcellular location">
    <subcellularLocation>
        <location evidence="1 7">Cytoplasm</location>
    </subcellularLocation>
</comment>
<dbReference type="STRING" id="1499967.U27_04089"/>
<evidence type="ECO:0000256" key="6">
    <source>
        <dbReference type="ARBA" id="ARBA00022691"/>
    </source>
</evidence>
<proteinExistence type="inferred from homology"/>
<dbReference type="GO" id="GO:0030091">
    <property type="term" value="P:protein repair"/>
    <property type="evidence" value="ECO:0007669"/>
    <property type="project" value="UniProtKB-UniRule"/>
</dbReference>
<comment type="function">
    <text evidence="7">Catalyzes the methyl esterification of L-isoaspartyl residues in peptides and proteins that result from spontaneous decomposition of normal L-aspartyl and L-asparaginyl residues. It plays a role in the repair and/or degradation of damaged proteins.</text>
</comment>
<dbReference type="GO" id="GO:0004719">
    <property type="term" value="F:protein-L-isoaspartate (D-aspartate) O-methyltransferase activity"/>
    <property type="evidence" value="ECO:0007669"/>
    <property type="project" value="UniProtKB-UniRule"/>
</dbReference>
<dbReference type="HAMAP" id="MF_00090">
    <property type="entry name" value="PIMT"/>
    <property type="match status" value="1"/>
</dbReference>
<organism evidence="8 9">
    <name type="scientific">Vecturithrix granuli</name>
    <dbReference type="NCBI Taxonomy" id="1499967"/>
    <lineage>
        <taxon>Bacteria</taxon>
        <taxon>Candidatus Moduliflexota</taxon>
        <taxon>Candidatus Vecturitrichia</taxon>
        <taxon>Candidatus Vecturitrichales</taxon>
        <taxon>Candidatus Vecturitrichaceae</taxon>
        <taxon>Candidatus Vecturithrix</taxon>
    </lineage>
</organism>
<evidence type="ECO:0000256" key="7">
    <source>
        <dbReference type="HAMAP-Rule" id="MF_00090"/>
    </source>
</evidence>
<feature type="active site" evidence="7">
    <location>
        <position position="69"/>
    </location>
</feature>
<dbReference type="EC" id="2.1.1.77" evidence="7"/>
<dbReference type="eggNOG" id="COG2518">
    <property type="taxonomic scope" value="Bacteria"/>
</dbReference>
<dbReference type="InterPro" id="IPR000682">
    <property type="entry name" value="PCMT"/>
</dbReference>
<comment type="similarity">
    <text evidence="2 7">Belongs to the methyltransferase superfamily. L-isoaspartyl/D-aspartyl protein methyltransferase family.</text>
</comment>
<dbReference type="InterPro" id="IPR029063">
    <property type="entry name" value="SAM-dependent_MTases_sf"/>
</dbReference>
<dbReference type="EMBL" id="DF820465">
    <property type="protein sequence ID" value="GAK57124.1"/>
    <property type="molecule type" value="Genomic_DNA"/>
</dbReference>
<reference evidence="8 9" key="1">
    <citation type="journal article" date="2015" name="PeerJ">
        <title>First genomic representation of candidate bacterial phylum KSB3 points to enhanced environmental sensing as a trigger of wastewater bulking.</title>
        <authorList>
            <person name="Sekiguchi Y."/>
            <person name="Ohashi A."/>
            <person name="Parks D.H."/>
            <person name="Yamauchi T."/>
            <person name="Tyson G.W."/>
            <person name="Hugenholtz P."/>
        </authorList>
    </citation>
    <scope>NUCLEOTIDE SEQUENCE [LARGE SCALE GENOMIC DNA]</scope>
</reference>
<dbReference type="AlphaFoldDB" id="A0A081BXR9"/>
<dbReference type="NCBIfam" id="NF001453">
    <property type="entry name" value="PRK00312.1"/>
    <property type="match status" value="1"/>
</dbReference>
<evidence type="ECO:0000256" key="4">
    <source>
        <dbReference type="ARBA" id="ARBA00022603"/>
    </source>
</evidence>
<name>A0A081BXR9_VECG1</name>
<evidence type="ECO:0000256" key="1">
    <source>
        <dbReference type="ARBA" id="ARBA00004496"/>
    </source>
</evidence>
<dbReference type="SUPFAM" id="SSF53335">
    <property type="entry name" value="S-adenosyl-L-methionine-dependent methyltransferases"/>
    <property type="match status" value="1"/>
</dbReference>
<evidence type="ECO:0000256" key="3">
    <source>
        <dbReference type="ARBA" id="ARBA00022490"/>
    </source>
</evidence>
<dbReference type="FunFam" id="3.40.50.150:FF:000010">
    <property type="entry name" value="Protein-L-isoaspartate O-methyltransferase"/>
    <property type="match status" value="1"/>
</dbReference>
<dbReference type="PANTHER" id="PTHR11579">
    <property type="entry name" value="PROTEIN-L-ISOASPARTATE O-METHYLTRANSFERASE"/>
    <property type="match status" value="1"/>
</dbReference>
<keyword evidence="6 7" id="KW-0949">S-adenosyl-L-methionine</keyword>
<dbReference type="GO" id="GO:0032259">
    <property type="term" value="P:methylation"/>
    <property type="evidence" value="ECO:0007669"/>
    <property type="project" value="UniProtKB-KW"/>
</dbReference>
<evidence type="ECO:0000313" key="9">
    <source>
        <dbReference type="Proteomes" id="UP000030661"/>
    </source>
</evidence>
<dbReference type="Proteomes" id="UP000030661">
    <property type="component" value="Unassembled WGS sequence"/>
</dbReference>
<accession>A0A081BXR9</accession>
<keyword evidence="9" id="KW-1185">Reference proteome</keyword>
<dbReference type="PROSITE" id="PS01279">
    <property type="entry name" value="PCMT"/>
    <property type="match status" value="1"/>
</dbReference>
<dbReference type="Gene3D" id="3.40.50.150">
    <property type="entry name" value="Vaccinia Virus protein VP39"/>
    <property type="match status" value="1"/>
</dbReference>
<dbReference type="Pfam" id="PF01135">
    <property type="entry name" value="PCMT"/>
    <property type="match status" value="1"/>
</dbReference>
<dbReference type="NCBIfam" id="TIGR00080">
    <property type="entry name" value="pimt"/>
    <property type="match status" value="1"/>
</dbReference>
<keyword evidence="5 7" id="KW-0808">Transferase</keyword>
<evidence type="ECO:0000256" key="5">
    <source>
        <dbReference type="ARBA" id="ARBA00022679"/>
    </source>
</evidence>
<dbReference type="GO" id="GO:0005737">
    <property type="term" value="C:cytoplasm"/>
    <property type="evidence" value="ECO:0007669"/>
    <property type="project" value="UniProtKB-SubCell"/>
</dbReference>
<dbReference type="HOGENOM" id="CLU_055432_2_0_0"/>
<keyword evidence="3 7" id="KW-0963">Cytoplasm</keyword>
<protein>
    <recommendedName>
        <fullName evidence="7">Protein-L-isoaspartate O-methyltransferase</fullName>
        <ecNumber evidence="7">2.1.1.77</ecNumber>
    </recommendedName>
    <alternativeName>
        <fullName evidence="7">L-isoaspartyl protein carboxyl methyltransferase</fullName>
    </alternativeName>
    <alternativeName>
        <fullName evidence="7">Protein L-isoaspartyl methyltransferase</fullName>
    </alternativeName>
    <alternativeName>
        <fullName evidence="7">Protein-beta-aspartate methyltransferase</fullName>
        <shortName evidence="7">PIMT</shortName>
    </alternativeName>
</protein>
<keyword evidence="4 7" id="KW-0489">Methyltransferase</keyword>
<evidence type="ECO:0000313" key="8">
    <source>
        <dbReference type="EMBL" id="GAK57124.1"/>
    </source>
</evidence>
<gene>
    <name evidence="7" type="primary">pcm</name>
    <name evidence="8" type="ORF">U27_04089</name>
</gene>